<evidence type="ECO:0000313" key="2">
    <source>
        <dbReference type="EMBL" id="MBO1248937.1"/>
    </source>
</evidence>
<dbReference type="PROSITE" id="PS00571">
    <property type="entry name" value="AMIDASES"/>
    <property type="match status" value="1"/>
</dbReference>
<sequence length="468" mass="48852">MISDFTALRAQLANGRTSAATALSACRAQAHSAAGKLAYTHLETSENHACRSAPLHLPLAGVAVSVKALFDVQGWVTHAGSKVLQAQPAATTDAVAVARLRAAGATLMGQTHMVEFAFSGVGTNPHYPTPAAMDALWGRDLGDVYVPGGSSSGAAASVASGSAWLGLGSDTGGSIRIPAALNGLVGFKSTANLVPLQGTLPLSSTLDTACALTRSVRDAITAHEILAARRITRSCAPLAAWRLAIPSTLMLSDLAPAIAAGFTRSIALLRQAGAHIEEIALPELDALPAIHRRGTLAAAESFAWHEPLLAQHGHNYDPRVRQRIEAGRHMSAADYLRLHQARNDWIAQVNARIARFDALLSPTTPITAPLLAAVAPASALDPAQDAARDAAFVTANALLLRNTSVVNMLDGCALSIPCHLPGELPMGLMLWHGADRDDALFNLGLLAESTLLTEALRQGAQRAQPLHC</sequence>
<evidence type="ECO:0000259" key="1">
    <source>
        <dbReference type="Pfam" id="PF01425"/>
    </source>
</evidence>
<keyword evidence="2" id="KW-0378">Hydrolase</keyword>
<dbReference type="EC" id="3.5.1.4" evidence="2"/>
<proteinExistence type="predicted"/>
<comment type="caution">
    <text evidence="2">The sequence shown here is derived from an EMBL/GenBank/DDBJ whole genome shotgun (WGS) entry which is preliminary data.</text>
</comment>
<reference evidence="2" key="1">
    <citation type="submission" date="2021-03" db="EMBL/GenBank/DDBJ databases">
        <title>Comamonas denitrificans.</title>
        <authorList>
            <person name="Finster K."/>
        </authorList>
    </citation>
    <scope>NUCLEOTIDE SEQUENCE</scope>
    <source>
        <strain evidence="2">MM2021_4</strain>
    </source>
</reference>
<dbReference type="PANTHER" id="PTHR11895">
    <property type="entry name" value="TRANSAMIDASE"/>
    <property type="match status" value="1"/>
</dbReference>
<dbReference type="InterPro" id="IPR036928">
    <property type="entry name" value="AS_sf"/>
</dbReference>
<dbReference type="RefSeq" id="WP_207574482.1">
    <property type="nucleotide sequence ID" value="NZ_JAFNME010000005.1"/>
</dbReference>
<dbReference type="Pfam" id="PF01425">
    <property type="entry name" value="Amidase"/>
    <property type="match status" value="1"/>
</dbReference>
<protein>
    <submittedName>
        <fullName evidence="2">Amidase</fullName>
        <ecNumber evidence="2">3.5.1.4</ecNumber>
    </submittedName>
</protein>
<organism evidence="2 3">
    <name type="scientific">Comamonas denitrificans</name>
    <dbReference type="NCBI Taxonomy" id="117506"/>
    <lineage>
        <taxon>Bacteria</taxon>
        <taxon>Pseudomonadati</taxon>
        <taxon>Pseudomonadota</taxon>
        <taxon>Betaproteobacteria</taxon>
        <taxon>Burkholderiales</taxon>
        <taxon>Comamonadaceae</taxon>
        <taxon>Comamonas</taxon>
    </lineage>
</organism>
<dbReference type="InterPro" id="IPR023631">
    <property type="entry name" value="Amidase_dom"/>
</dbReference>
<dbReference type="PANTHER" id="PTHR11895:SF176">
    <property type="entry name" value="AMIDASE AMID-RELATED"/>
    <property type="match status" value="1"/>
</dbReference>
<gene>
    <name evidence="2" type="ORF">J1777_03665</name>
</gene>
<dbReference type="Gene3D" id="3.90.1300.10">
    <property type="entry name" value="Amidase signature (AS) domain"/>
    <property type="match status" value="1"/>
</dbReference>
<dbReference type="EMBL" id="JAFNME010000005">
    <property type="protein sequence ID" value="MBO1248937.1"/>
    <property type="molecule type" value="Genomic_DNA"/>
</dbReference>
<dbReference type="NCBIfam" id="NF005460">
    <property type="entry name" value="PRK07056.1"/>
    <property type="match status" value="1"/>
</dbReference>
<accession>A0A939GU19</accession>
<dbReference type="SUPFAM" id="SSF75304">
    <property type="entry name" value="Amidase signature (AS) enzymes"/>
    <property type="match status" value="1"/>
</dbReference>
<evidence type="ECO:0000313" key="3">
    <source>
        <dbReference type="Proteomes" id="UP000664731"/>
    </source>
</evidence>
<feature type="domain" description="Amidase" evidence="1">
    <location>
        <begin position="51"/>
        <end position="432"/>
    </location>
</feature>
<dbReference type="Proteomes" id="UP000664731">
    <property type="component" value="Unassembled WGS sequence"/>
</dbReference>
<dbReference type="GO" id="GO:0004040">
    <property type="term" value="F:amidase activity"/>
    <property type="evidence" value="ECO:0007669"/>
    <property type="project" value="UniProtKB-EC"/>
</dbReference>
<keyword evidence="3" id="KW-1185">Reference proteome</keyword>
<dbReference type="InterPro" id="IPR000120">
    <property type="entry name" value="Amidase"/>
</dbReference>
<dbReference type="InterPro" id="IPR020556">
    <property type="entry name" value="Amidase_CS"/>
</dbReference>
<name>A0A939GU19_9BURK</name>
<dbReference type="AlphaFoldDB" id="A0A939GU19"/>